<evidence type="ECO:0000313" key="4">
    <source>
        <dbReference type="Proteomes" id="UP000001745"/>
    </source>
</evidence>
<feature type="domain" description="CID" evidence="2">
    <location>
        <begin position="25"/>
        <end position="193"/>
    </location>
</feature>
<dbReference type="EMBL" id="EQ962655">
    <property type="protein sequence ID" value="EED17942.1"/>
    <property type="molecule type" value="Genomic_DNA"/>
</dbReference>
<feature type="compositionally biased region" description="Low complexity" evidence="1">
    <location>
        <begin position="388"/>
        <end position="415"/>
    </location>
</feature>
<dbReference type="GO" id="GO:0006874">
    <property type="term" value="P:intracellular calcium ion homeostasis"/>
    <property type="evidence" value="ECO:0007669"/>
    <property type="project" value="TreeGrafter"/>
</dbReference>
<dbReference type="OMA" id="NYQGQWP"/>
<dbReference type="Pfam" id="PF04818">
    <property type="entry name" value="CID"/>
    <property type="match status" value="1"/>
</dbReference>
<dbReference type="Gene3D" id="1.25.40.90">
    <property type="match status" value="1"/>
</dbReference>
<sequence>MAAHQLAIAKASFSAALLRPDPTSLSRDDITTFHTLLDNALSHCSRINVQTCKEWLLRHVVPSPNRVGVLGKYLIALSTSFDSVSAKELPSSTRPSNKKPSGKRKRLHILYLLNDILHHAKYHLNEGVGAFVNFSSSLQPHVIELVGLAASFDRKKNPKHHQKLDMLLDAWYDHGYYAAEYVDKLRELVKNSESVDAIKASVSLLESASDIQSTGSKRDAPYIMPASHGDPSTPFYDLPAGNFVPHIIPDSTTPIRPDTVKPLQFLAGPADQKLVGVLKKFFQDVDHIYGSIESDLPENASLDVDELGQTVVRDEKTGEIIDTDTYYGWSREFCEQMKKRRSKGTSRRSCSYSSGDDERYGKRRHSDNNSRYDSRSRSRNPSRRRYSRSPSSSDSRNASRPRFSAQSRSRSNSYSPKPASPAQPHPTFQQNKQQPAPPPSVPNPSYPFNGAASFPPQFTGNAPPPPPMNYNNAWPTPHGAPPPMYPGGGQHMVPPGIANFPQQYQPPANQSAQYGRQPPFLGQQMPMGAFPPPWQGGHHGHNQGENR</sequence>
<feature type="compositionally biased region" description="Basic residues" evidence="1">
    <location>
        <begin position="377"/>
        <end position="387"/>
    </location>
</feature>
<dbReference type="GO" id="GO:0048471">
    <property type="term" value="C:perinuclear region of cytoplasm"/>
    <property type="evidence" value="ECO:0007669"/>
    <property type="project" value="TreeGrafter"/>
</dbReference>
<dbReference type="PhylomeDB" id="B8MDH9"/>
<dbReference type="Proteomes" id="UP000001745">
    <property type="component" value="Unassembled WGS sequence"/>
</dbReference>
<proteinExistence type="predicted"/>
<feature type="compositionally biased region" description="Pro residues" evidence="1">
    <location>
        <begin position="435"/>
        <end position="445"/>
    </location>
</feature>
<feature type="region of interest" description="Disordered" evidence="1">
    <location>
        <begin position="338"/>
        <end position="547"/>
    </location>
</feature>
<dbReference type="PANTHER" id="PTHR12323">
    <property type="entry name" value="SR-RELATED CTD ASSOCIATED FACTOR 6"/>
    <property type="match status" value="1"/>
</dbReference>
<evidence type="ECO:0000313" key="3">
    <source>
        <dbReference type="EMBL" id="EED17942.1"/>
    </source>
</evidence>
<dbReference type="eggNOG" id="ENOG502RZ9Z">
    <property type="taxonomic scope" value="Eukaryota"/>
</dbReference>
<dbReference type="InterPro" id="IPR008942">
    <property type="entry name" value="ENTH_VHS"/>
</dbReference>
<accession>B8MDH9</accession>
<evidence type="ECO:0000259" key="2">
    <source>
        <dbReference type="PROSITE" id="PS51391"/>
    </source>
</evidence>
<dbReference type="VEuPathDB" id="FungiDB:TSTA_117270"/>
<name>B8MDH9_TALSN</name>
<evidence type="ECO:0000256" key="1">
    <source>
        <dbReference type="SAM" id="MobiDB-lite"/>
    </source>
</evidence>
<dbReference type="HOGENOM" id="CLU_021915_1_0_1"/>
<organism evidence="3 4">
    <name type="scientific">Talaromyces stipitatus (strain ATCC 10500 / CBS 375.48 / QM 6759 / NRRL 1006)</name>
    <name type="common">Penicillium stipitatum</name>
    <dbReference type="NCBI Taxonomy" id="441959"/>
    <lineage>
        <taxon>Eukaryota</taxon>
        <taxon>Fungi</taxon>
        <taxon>Dikarya</taxon>
        <taxon>Ascomycota</taxon>
        <taxon>Pezizomycotina</taxon>
        <taxon>Eurotiomycetes</taxon>
        <taxon>Eurotiomycetidae</taxon>
        <taxon>Eurotiales</taxon>
        <taxon>Trichocomaceae</taxon>
        <taxon>Talaromyces</taxon>
        <taxon>Talaromyces sect. Talaromyces</taxon>
    </lineage>
</organism>
<dbReference type="InterPro" id="IPR006569">
    <property type="entry name" value="CID_dom"/>
</dbReference>
<protein>
    <recommendedName>
        <fullName evidence="2">CID domain-containing protein</fullName>
    </recommendedName>
</protein>
<dbReference type="GeneID" id="8105785"/>
<dbReference type="PROSITE" id="PS51391">
    <property type="entry name" value="CID"/>
    <property type="match status" value="1"/>
</dbReference>
<dbReference type="InParanoid" id="B8MDH9"/>
<feature type="compositionally biased region" description="Polar residues" evidence="1">
    <location>
        <begin position="500"/>
        <end position="514"/>
    </location>
</feature>
<dbReference type="AlphaFoldDB" id="B8MDH9"/>
<dbReference type="STRING" id="441959.B8MDH9"/>
<keyword evidence="4" id="KW-1185">Reference proteome</keyword>
<dbReference type="RefSeq" id="XP_002481934.1">
    <property type="nucleotide sequence ID" value="XM_002481889.1"/>
</dbReference>
<dbReference type="PANTHER" id="PTHR12323:SF0">
    <property type="entry name" value="CALCIUM HOMEOSTASIS ENDOPLASMIC RETICULUM PROTEIN"/>
    <property type="match status" value="1"/>
</dbReference>
<feature type="compositionally biased region" description="Basic and acidic residues" evidence="1">
    <location>
        <begin position="356"/>
        <end position="376"/>
    </location>
</feature>
<dbReference type="OrthoDB" id="21470at2759"/>
<gene>
    <name evidence="3" type="ORF">TSTA_117270</name>
</gene>
<reference evidence="4" key="1">
    <citation type="journal article" date="2015" name="Genome Announc.">
        <title>Genome sequence of the AIDS-associated pathogen Penicillium marneffei (ATCC18224) and its near taxonomic relative Talaromyces stipitatus (ATCC10500).</title>
        <authorList>
            <person name="Nierman W.C."/>
            <person name="Fedorova-Abrams N.D."/>
            <person name="Andrianopoulos A."/>
        </authorList>
    </citation>
    <scope>NUCLEOTIDE SEQUENCE [LARGE SCALE GENOMIC DNA]</scope>
    <source>
        <strain evidence="4">ATCC 10500 / CBS 375.48 / QM 6759 / NRRL 1006</strain>
    </source>
</reference>